<organism evidence="2 3">
    <name type="scientific">Trachymyrmex cornetzi</name>
    <dbReference type="NCBI Taxonomy" id="471704"/>
    <lineage>
        <taxon>Eukaryota</taxon>
        <taxon>Metazoa</taxon>
        <taxon>Ecdysozoa</taxon>
        <taxon>Arthropoda</taxon>
        <taxon>Hexapoda</taxon>
        <taxon>Insecta</taxon>
        <taxon>Pterygota</taxon>
        <taxon>Neoptera</taxon>
        <taxon>Endopterygota</taxon>
        <taxon>Hymenoptera</taxon>
        <taxon>Apocrita</taxon>
        <taxon>Aculeata</taxon>
        <taxon>Formicoidea</taxon>
        <taxon>Formicidae</taxon>
        <taxon>Myrmicinae</taxon>
        <taxon>Trachymyrmex</taxon>
    </lineage>
</organism>
<dbReference type="InterPro" id="IPR012337">
    <property type="entry name" value="RNaseH-like_sf"/>
</dbReference>
<accession>A0A151IXC3</accession>
<dbReference type="Gene3D" id="3.30.420.10">
    <property type="entry name" value="Ribonuclease H-like superfamily/Ribonuclease H"/>
    <property type="match status" value="1"/>
</dbReference>
<gene>
    <name evidence="2" type="ORF">ALC57_15113</name>
</gene>
<dbReference type="InterPro" id="IPR040676">
    <property type="entry name" value="DUF5641"/>
</dbReference>
<evidence type="ECO:0000313" key="3">
    <source>
        <dbReference type="Proteomes" id="UP000078492"/>
    </source>
</evidence>
<evidence type="ECO:0000259" key="1">
    <source>
        <dbReference type="PROSITE" id="PS50994"/>
    </source>
</evidence>
<protein>
    <recommendedName>
        <fullName evidence="1">Integrase catalytic domain-containing protein</fullName>
    </recommendedName>
</protein>
<dbReference type="EMBL" id="KQ980812">
    <property type="protein sequence ID" value="KYN12710.1"/>
    <property type="molecule type" value="Genomic_DNA"/>
</dbReference>
<dbReference type="GO" id="GO:0015074">
    <property type="term" value="P:DNA integration"/>
    <property type="evidence" value="ECO:0007669"/>
    <property type="project" value="InterPro"/>
</dbReference>
<dbReference type="GO" id="GO:0003676">
    <property type="term" value="F:nucleic acid binding"/>
    <property type="evidence" value="ECO:0007669"/>
    <property type="project" value="InterPro"/>
</dbReference>
<proteinExistence type="predicted"/>
<dbReference type="PROSITE" id="PS50994">
    <property type="entry name" value="INTEGRASE"/>
    <property type="match status" value="1"/>
</dbReference>
<dbReference type="Pfam" id="PF18701">
    <property type="entry name" value="DUF5641"/>
    <property type="match status" value="1"/>
</dbReference>
<evidence type="ECO:0000313" key="2">
    <source>
        <dbReference type="EMBL" id="KYN12710.1"/>
    </source>
</evidence>
<dbReference type="SUPFAM" id="SSF53098">
    <property type="entry name" value="Ribonuclease H-like"/>
    <property type="match status" value="1"/>
</dbReference>
<feature type="domain" description="Integrase catalytic" evidence="1">
    <location>
        <begin position="155"/>
        <end position="290"/>
    </location>
</feature>
<dbReference type="Proteomes" id="UP000078492">
    <property type="component" value="Unassembled WGS sequence"/>
</dbReference>
<dbReference type="InterPro" id="IPR036397">
    <property type="entry name" value="RNaseH_sf"/>
</dbReference>
<dbReference type="AlphaFoldDB" id="A0A151IXC3"/>
<dbReference type="STRING" id="471704.A0A151IXC3"/>
<name>A0A151IXC3_9HYME</name>
<sequence>MSTSSKGIVRIVINSTKDDFSRSLTCLTLPSITDLIPAEIFPRDSIKIPPNIKLADPEFHLPRPIDLLIGSGATVSLFSVGQINLSRDGHDLYLQKTRLGWVIVGGTTSQTSSKSETCHVTNLEAQLDKFWALEDTIKAVHLEVVSDLTSDGFLAVLRRFVARRGMPEHIYSDNGTNFVGANKQLREMYALFNSDQHKEQVNKFACNHRITWHFIPPAAPHFGGLWESMVKLFKHHFKRVVGDSLFTFKELNTFTIKIESILNSRPITILSCDLNDLLVLSPAHYLIGKRLTALPEGNLTSVPANRLSTWQHISKVRQHFWARWNLEYLNELQVRVKWVKDEPQFVTGAVVLIKDKNLPCNQWALGRITKIHPGDDGRVRAATVKTANGEVERAARYLCLLPVER</sequence>
<dbReference type="InterPro" id="IPR001584">
    <property type="entry name" value="Integrase_cat-core"/>
</dbReference>
<keyword evidence="3" id="KW-1185">Reference proteome</keyword>
<reference evidence="2 3" key="1">
    <citation type="submission" date="2015-09" db="EMBL/GenBank/DDBJ databases">
        <title>Trachymyrmex cornetzi WGS genome.</title>
        <authorList>
            <person name="Nygaard S."/>
            <person name="Hu H."/>
            <person name="Boomsma J."/>
            <person name="Zhang G."/>
        </authorList>
    </citation>
    <scope>NUCLEOTIDE SEQUENCE [LARGE SCALE GENOMIC DNA]</scope>
    <source>
        <strain evidence="2">Tcor2-1</strain>
        <tissue evidence="2">Whole body</tissue>
    </source>
</reference>
<dbReference type="PANTHER" id="PTHR47331">
    <property type="entry name" value="PHD-TYPE DOMAIN-CONTAINING PROTEIN"/>
    <property type="match status" value="1"/>
</dbReference>
<dbReference type="PANTHER" id="PTHR47331:SF1">
    <property type="entry name" value="GAG-LIKE PROTEIN"/>
    <property type="match status" value="1"/>
</dbReference>